<evidence type="ECO:0000256" key="6">
    <source>
        <dbReference type="ARBA" id="ARBA00022840"/>
    </source>
</evidence>
<dbReference type="PANTHER" id="PTHR11476:SF7">
    <property type="entry name" value="HISTIDINE--TRNA LIGASE"/>
    <property type="match status" value="1"/>
</dbReference>
<dbReference type="SUPFAM" id="SSF55681">
    <property type="entry name" value="Class II aaRS and biotin synthetases"/>
    <property type="match status" value="1"/>
</dbReference>
<dbReference type="InterPro" id="IPR036621">
    <property type="entry name" value="Anticodon-bd_dom_sf"/>
</dbReference>
<dbReference type="Proteomes" id="UP001320209">
    <property type="component" value="Chromosome"/>
</dbReference>
<dbReference type="PROSITE" id="PS50862">
    <property type="entry name" value="AA_TRNA_LIGASE_II"/>
    <property type="match status" value="1"/>
</dbReference>
<evidence type="ECO:0000256" key="8">
    <source>
        <dbReference type="ARBA" id="ARBA00023146"/>
    </source>
</evidence>
<evidence type="ECO:0000256" key="7">
    <source>
        <dbReference type="ARBA" id="ARBA00022917"/>
    </source>
</evidence>
<comment type="subcellular location">
    <subcellularLocation>
        <location evidence="10">Cytoplasm</location>
    </subcellularLocation>
</comment>
<gene>
    <name evidence="10 12" type="primary">hisS</name>
    <name evidence="12" type="ORF">HYD_1740</name>
</gene>
<dbReference type="Gene3D" id="3.40.50.800">
    <property type="entry name" value="Anticodon-binding domain"/>
    <property type="match status" value="1"/>
</dbReference>
<evidence type="ECO:0000256" key="4">
    <source>
        <dbReference type="ARBA" id="ARBA00022598"/>
    </source>
</evidence>
<dbReference type="CDD" id="cd00859">
    <property type="entry name" value="HisRS_anticodon"/>
    <property type="match status" value="1"/>
</dbReference>
<dbReference type="SUPFAM" id="SSF52954">
    <property type="entry name" value="Class II aaRS ABD-related"/>
    <property type="match status" value="1"/>
</dbReference>
<dbReference type="InterPro" id="IPR004516">
    <property type="entry name" value="HisRS/HisZ"/>
</dbReference>
<accession>A0ABM7V8E3</accession>
<dbReference type="PANTHER" id="PTHR11476">
    <property type="entry name" value="HISTIDYL-TRNA SYNTHETASE"/>
    <property type="match status" value="1"/>
</dbReference>
<protein>
    <recommendedName>
        <fullName evidence="10">Histidine--tRNA ligase</fullName>
        <ecNumber evidence="10">6.1.1.21</ecNumber>
    </recommendedName>
    <alternativeName>
        <fullName evidence="10">Histidyl-tRNA synthetase</fullName>
        <shortName evidence="10">HisRS</shortName>
    </alternativeName>
</protein>
<dbReference type="EC" id="6.1.1.21" evidence="10"/>
<evidence type="ECO:0000256" key="5">
    <source>
        <dbReference type="ARBA" id="ARBA00022741"/>
    </source>
</evidence>
<evidence type="ECO:0000256" key="3">
    <source>
        <dbReference type="ARBA" id="ARBA00022490"/>
    </source>
</evidence>
<evidence type="ECO:0000256" key="9">
    <source>
        <dbReference type="ARBA" id="ARBA00047639"/>
    </source>
</evidence>
<dbReference type="RefSeq" id="WP_236865412.1">
    <property type="nucleotide sequence ID" value="NZ_AP025225.1"/>
</dbReference>
<dbReference type="InterPro" id="IPR006195">
    <property type="entry name" value="aa-tRNA-synth_II"/>
</dbReference>
<reference evidence="12" key="1">
    <citation type="submission" date="2021-10" db="EMBL/GenBank/DDBJ databases">
        <title>Genome Sequence of The Candidatus Hydrogeosomobacter endosymbioticus, an Intracellular Bacterial Symbiont of the Anaerobic Ciliate GW7.</title>
        <authorList>
            <person name="Shiohama Y."/>
            <person name="Shinzato N."/>
        </authorList>
    </citation>
    <scope>NUCLEOTIDE SEQUENCE [LARGE SCALE GENOMIC DNA]</scope>
    <source>
        <strain evidence="12">200920</strain>
    </source>
</reference>
<evidence type="ECO:0000256" key="10">
    <source>
        <dbReference type="HAMAP-Rule" id="MF_00127"/>
    </source>
</evidence>
<comment type="subunit">
    <text evidence="2 10">Homodimer.</text>
</comment>
<sequence length="482" mass="55279">MFLRSFNSIKTFCYWLCSVQIVDLRRFCHWSWRLEISISRISGFPEFLPAQQIAFEKCKRTIVEVFESNGFCPIDTPAVERLDTLLAKGCDSNEIYALHRARGEDKDGELGLRFDLTVPLARYVSQHYGQLSFPYRRYHIAPVWRGERPQSGRYRQFYQCDIDVVGDGSLSLMFDAEVLTVICKALKAIGVCDFHVKVNNRKILMTFFESLLYKSQTISESIYQAIRAIDKKGKIAVEQILAELQYIIGDEFNENELLMWFFSKKSKKEWFDFFEKQQFTDMLRKHSFDNGVSELRTVVDSSISMGLDENSIIIDPSLARGLDYYTGTIYEIVLPSFPELGSISGGGRYDNLAHTLSSKNFPGVGMSIGLTRLATALIERGIIDSSSSSTSRLLVVIQDQRYFSYCSDFANRMRTAGINTELYLGDKGLKAKIRYADRANIPFVSIIGQREFEENFVTLRDMKNQRQYFVSQDEAISIINAQ</sequence>
<keyword evidence="13" id="KW-1185">Reference proteome</keyword>
<proteinExistence type="inferred from homology"/>
<dbReference type="InterPro" id="IPR004154">
    <property type="entry name" value="Anticodon-bd"/>
</dbReference>
<evidence type="ECO:0000256" key="2">
    <source>
        <dbReference type="ARBA" id="ARBA00011738"/>
    </source>
</evidence>
<keyword evidence="5 10" id="KW-0547">Nucleotide-binding</keyword>
<keyword evidence="6 10" id="KW-0067">ATP-binding</keyword>
<dbReference type="InterPro" id="IPR041715">
    <property type="entry name" value="HisRS-like_core"/>
</dbReference>
<keyword evidence="8 10" id="KW-0030">Aminoacyl-tRNA synthetase</keyword>
<dbReference type="EMBL" id="AP025225">
    <property type="protein sequence ID" value="BDB96041.1"/>
    <property type="molecule type" value="Genomic_DNA"/>
</dbReference>
<comment type="catalytic activity">
    <reaction evidence="9 10">
        <text>tRNA(His) + L-histidine + ATP = L-histidyl-tRNA(His) + AMP + diphosphate + H(+)</text>
        <dbReference type="Rhea" id="RHEA:17313"/>
        <dbReference type="Rhea" id="RHEA-COMP:9665"/>
        <dbReference type="Rhea" id="RHEA-COMP:9689"/>
        <dbReference type="ChEBI" id="CHEBI:15378"/>
        <dbReference type="ChEBI" id="CHEBI:30616"/>
        <dbReference type="ChEBI" id="CHEBI:33019"/>
        <dbReference type="ChEBI" id="CHEBI:57595"/>
        <dbReference type="ChEBI" id="CHEBI:78442"/>
        <dbReference type="ChEBI" id="CHEBI:78527"/>
        <dbReference type="ChEBI" id="CHEBI:456215"/>
        <dbReference type="EC" id="6.1.1.21"/>
    </reaction>
</comment>
<keyword evidence="4 10" id="KW-0436">Ligase</keyword>
<organism evidence="12 13">
    <name type="scientific">Candidatus Hydrogenosomobacter endosymbioticus</name>
    <dbReference type="NCBI Taxonomy" id="2558174"/>
    <lineage>
        <taxon>Bacteria</taxon>
        <taxon>Pseudomonadati</taxon>
        <taxon>Pseudomonadota</taxon>
        <taxon>Alphaproteobacteria</taxon>
        <taxon>Holosporales</taxon>
        <taxon>Holosporaceae</taxon>
        <taxon>Candidatus Hydrogenosomobacter</taxon>
    </lineage>
</organism>
<dbReference type="HAMAP" id="MF_00127">
    <property type="entry name" value="His_tRNA_synth"/>
    <property type="match status" value="1"/>
</dbReference>
<dbReference type="InterPro" id="IPR045864">
    <property type="entry name" value="aa-tRNA-synth_II/BPL/LPL"/>
</dbReference>
<dbReference type="GO" id="GO:0016874">
    <property type="term" value="F:ligase activity"/>
    <property type="evidence" value="ECO:0007669"/>
    <property type="project" value="UniProtKB-KW"/>
</dbReference>
<comment type="similarity">
    <text evidence="1 10">Belongs to the class-II aminoacyl-tRNA synthetase family.</text>
</comment>
<dbReference type="InterPro" id="IPR033656">
    <property type="entry name" value="HisRS_anticodon"/>
</dbReference>
<name>A0ABM7V8E3_9PROT</name>
<keyword evidence="3 10" id="KW-0963">Cytoplasm</keyword>
<evidence type="ECO:0000259" key="11">
    <source>
        <dbReference type="PROSITE" id="PS50862"/>
    </source>
</evidence>
<feature type="domain" description="Aminoacyl-transfer RNA synthetases class-II family profile" evidence="11">
    <location>
        <begin position="59"/>
        <end position="384"/>
    </location>
</feature>
<dbReference type="PIRSF" id="PIRSF001549">
    <property type="entry name" value="His-tRNA_synth"/>
    <property type="match status" value="1"/>
</dbReference>
<evidence type="ECO:0000256" key="1">
    <source>
        <dbReference type="ARBA" id="ARBA00008226"/>
    </source>
</evidence>
<dbReference type="Pfam" id="PF03129">
    <property type="entry name" value="HGTP_anticodon"/>
    <property type="match status" value="1"/>
</dbReference>
<dbReference type="Gene3D" id="3.30.930.10">
    <property type="entry name" value="Bira Bifunctional Protein, Domain 2"/>
    <property type="match status" value="1"/>
</dbReference>
<evidence type="ECO:0000313" key="12">
    <source>
        <dbReference type="EMBL" id="BDB96041.1"/>
    </source>
</evidence>
<dbReference type="InterPro" id="IPR015807">
    <property type="entry name" value="His-tRNA-ligase"/>
</dbReference>
<evidence type="ECO:0000313" key="13">
    <source>
        <dbReference type="Proteomes" id="UP001320209"/>
    </source>
</evidence>
<dbReference type="NCBIfam" id="TIGR00442">
    <property type="entry name" value="hisS"/>
    <property type="match status" value="1"/>
</dbReference>
<dbReference type="CDD" id="cd00773">
    <property type="entry name" value="HisRS-like_core"/>
    <property type="match status" value="1"/>
</dbReference>
<keyword evidence="7 10" id="KW-0648">Protein biosynthesis</keyword>
<dbReference type="Pfam" id="PF13393">
    <property type="entry name" value="tRNA-synt_His"/>
    <property type="match status" value="1"/>
</dbReference>